<protein>
    <submittedName>
        <fullName evidence="1">Uncharacterized protein</fullName>
    </submittedName>
</protein>
<sequence>MSSANKFSFMDFLDRLGQDDWWSAVNNLAPLIHEVDRDATKIWFYFWPLWVRNMLQDAEANPQLLEELEFKGVARLEQQIDSSHAFVYGHRYWPQVKMAISERASSQAAFESLDLVDEVRAISSQVAGEVKADVSLVISITIIGFMTLHQVGRTAFDTAEGNLHISDWARGRSPQKVHGDRAKNDEGGFLGYLKGLKRDYTIRFDEGFKRATFKLIKGVQLTQASMLDQADHPYANNRCEPGDGPIPTECRSAACGTCWVGILGGNDHLSEVNPLERRRIARFGYIETDEPRPLIRLACKAQATGNVTVVIPTWNAVAGKYLEGKRIAIGGHSSSENEESVAKPRRH</sequence>
<dbReference type="AlphaFoldDB" id="A0A381URA1"/>
<dbReference type="CDD" id="cd00207">
    <property type="entry name" value="fer2"/>
    <property type="match status" value="1"/>
</dbReference>
<accession>A0A381URA1</accession>
<reference evidence="1" key="1">
    <citation type="submission" date="2018-05" db="EMBL/GenBank/DDBJ databases">
        <authorList>
            <person name="Lanie J.A."/>
            <person name="Ng W.-L."/>
            <person name="Kazmierczak K.M."/>
            <person name="Andrzejewski T.M."/>
            <person name="Davidsen T.M."/>
            <person name="Wayne K.J."/>
            <person name="Tettelin H."/>
            <person name="Glass J.I."/>
            <person name="Rusch D."/>
            <person name="Podicherti R."/>
            <person name="Tsui H.-C.T."/>
            <person name="Winkler M.E."/>
        </authorList>
    </citation>
    <scope>NUCLEOTIDE SEQUENCE</scope>
</reference>
<dbReference type="InterPro" id="IPR006058">
    <property type="entry name" value="2Fe2S_fd_BS"/>
</dbReference>
<dbReference type="InterPro" id="IPR012675">
    <property type="entry name" value="Beta-grasp_dom_sf"/>
</dbReference>
<dbReference type="SUPFAM" id="SSF54292">
    <property type="entry name" value="2Fe-2S ferredoxin-like"/>
    <property type="match status" value="1"/>
</dbReference>
<dbReference type="GO" id="GO:0051537">
    <property type="term" value="F:2 iron, 2 sulfur cluster binding"/>
    <property type="evidence" value="ECO:0007669"/>
    <property type="project" value="InterPro"/>
</dbReference>
<gene>
    <name evidence="1" type="ORF">METZ01_LOCUS83566</name>
</gene>
<name>A0A381URA1_9ZZZZ</name>
<dbReference type="InterPro" id="IPR001041">
    <property type="entry name" value="2Fe-2S_ferredoxin-type"/>
</dbReference>
<evidence type="ECO:0000313" key="1">
    <source>
        <dbReference type="EMBL" id="SVA30712.1"/>
    </source>
</evidence>
<organism evidence="1">
    <name type="scientific">marine metagenome</name>
    <dbReference type="NCBI Taxonomy" id="408172"/>
    <lineage>
        <taxon>unclassified sequences</taxon>
        <taxon>metagenomes</taxon>
        <taxon>ecological metagenomes</taxon>
    </lineage>
</organism>
<dbReference type="PROSITE" id="PS00197">
    <property type="entry name" value="2FE2S_FER_1"/>
    <property type="match status" value="1"/>
</dbReference>
<dbReference type="EMBL" id="UINC01006971">
    <property type="protein sequence ID" value="SVA30712.1"/>
    <property type="molecule type" value="Genomic_DNA"/>
</dbReference>
<proteinExistence type="predicted"/>
<dbReference type="Gene3D" id="3.10.20.30">
    <property type="match status" value="1"/>
</dbReference>
<dbReference type="InterPro" id="IPR036010">
    <property type="entry name" value="2Fe-2S_ferredoxin-like_sf"/>
</dbReference>